<proteinExistence type="predicted"/>
<dbReference type="RefSeq" id="WP_183413420.1">
    <property type="nucleotide sequence ID" value="NZ_JACHYB010000001.1"/>
</dbReference>
<keyword evidence="1" id="KW-0732">Signal</keyword>
<organism evidence="2 3">
    <name type="scientific">Microbacter margulisiae</name>
    <dbReference type="NCBI Taxonomy" id="1350067"/>
    <lineage>
        <taxon>Bacteria</taxon>
        <taxon>Pseudomonadati</taxon>
        <taxon>Bacteroidota</taxon>
        <taxon>Bacteroidia</taxon>
        <taxon>Bacteroidales</taxon>
        <taxon>Porphyromonadaceae</taxon>
        <taxon>Microbacter</taxon>
    </lineage>
</organism>
<evidence type="ECO:0000256" key="1">
    <source>
        <dbReference type="SAM" id="SignalP"/>
    </source>
</evidence>
<dbReference type="Proteomes" id="UP000544222">
    <property type="component" value="Unassembled WGS sequence"/>
</dbReference>
<protein>
    <recommendedName>
        <fullName evidence="4">DUF4251 domain-containing protein</fullName>
    </recommendedName>
</protein>
<evidence type="ECO:0008006" key="4">
    <source>
        <dbReference type="Google" id="ProtNLM"/>
    </source>
</evidence>
<evidence type="ECO:0000313" key="3">
    <source>
        <dbReference type="Proteomes" id="UP000544222"/>
    </source>
</evidence>
<accession>A0A7W5H2K0</accession>
<reference evidence="2 3" key="1">
    <citation type="submission" date="2020-08" db="EMBL/GenBank/DDBJ databases">
        <title>Genomic Encyclopedia of Type Strains, Phase IV (KMG-IV): sequencing the most valuable type-strain genomes for metagenomic binning, comparative biology and taxonomic classification.</title>
        <authorList>
            <person name="Goeker M."/>
        </authorList>
    </citation>
    <scope>NUCLEOTIDE SEQUENCE [LARGE SCALE GENOMIC DNA]</scope>
    <source>
        <strain evidence="2 3">DSM 27471</strain>
    </source>
</reference>
<feature type="chain" id="PRO_5031344254" description="DUF4251 domain-containing protein" evidence="1">
    <location>
        <begin position="21"/>
        <end position="167"/>
    </location>
</feature>
<dbReference type="Pfam" id="PF14059">
    <property type="entry name" value="DUF4251"/>
    <property type="match status" value="1"/>
</dbReference>
<dbReference type="EMBL" id="JACHYB010000001">
    <property type="protein sequence ID" value="MBB3187684.1"/>
    <property type="molecule type" value="Genomic_DNA"/>
</dbReference>
<dbReference type="AlphaFoldDB" id="A0A7W5H2K0"/>
<dbReference type="InterPro" id="IPR025347">
    <property type="entry name" value="DUF4251"/>
</dbReference>
<dbReference type="Gene3D" id="2.40.128.410">
    <property type="match status" value="1"/>
</dbReference>
<name>A0A7W5H2K0_9PORP</name>
<keyword evidence="3" id="KW-1185">Reference proteome</keyword>
<feature type="signal peptide" evidence="1">
    <location>
        <begin position="1"/>
        <end position="20"/>
    </location>
</feature>
<evidence type="ECO:0000313" key="2">
    <source>
        <dbReference type="EMBL" id="MBB3187684.1"/>
    </source>
</evidence>
<comment type="caution">
    <text evidence="2">The sequence shown here is derived from an EMBL/GenBank/DDBJ whole genome shotgun (WGS) entry which is preliminary data.</text>
</comment>
<gene>
    <name evidence="2" type="ORF">FHX64_001847</name>
</gene>
<sequence>MKATILMLGGLLLFSPFATGQHKTSVTKKEAKAMRIEQAVNHRHLTISVNQAIPMGHPSINLTSDYWVRLKNDSVWVYLPYYGRAYSVPYNGGGGFDFKGIRKNDQITQKKKQGYTWQFSVQTTEDNYQFDLWISLDGYASISVNSNNRQPISYYGECTLPDKASTR</sequence>